<dbReference type="PANTHER" id="PTHR48104">
    <property type="entry name" value="METACASPASE-4"/>
    <property type="match status" value="1"/>
</dbReference>
<dbReference type="Gene3D" id="3.40.50.1460">
    <property type="match status" value="1"/>
</dbReference>
<gene>
    <name evidence="3" type="ORF">QUF54_03180</name>
</gene>
<feature type="domain" description="DUF4384" evidence="2">
    <location>
        <begin position="566"/>
        <end position="637"/>
    </location>
</feature>
<organism evidence="3 4">
    <name type="scientific">Candidatus Marithioploca araucensis</name>
    <dbReference type="NCBI Taxonomy" id="70273"/>
    <lineage>
        <taxon>Bacteria</taxon>
        <taxon>Pseudomonadati</taxon>
        <taxon>Pseudomonadota</taxon>
        <taxon>Gammaproteobacteria</taxon>
        <taxon>Thiotrichales</taxon>
        <taxon>Thiotrichaceae</taxon>
        <taxon>Candidatus Marithioploca</taxon>
    </lineage>
</organism>
<dbReference type="Proteomes" id="UP001171945">
    <property type="component" value="Unassembled WGS sequence"/>
</dbReference>
<evidence type="ECO:0000313" key="3">
    <source>
        <dbReference type="EMBL" id="MDM8562336.1"/>
    </source>
</evidence>
<evidence type="ECO:0000259" key="1">
    <source>
        <dbReference type="Pfam" id="PF00656"/>
    </source>
</evidence>
<dbReference type="EMBL" id="JAUCGM010000120">
    <property type="protein sequence ID" value="MDM8562336.1"/>
    <property type="molecule type" value="Genomic_DNA"/>
</dbReference>
<evidence type="ECO:0000313" key="4">
    <source>
        <dbReference type="Proteomes" id="UP001171945"/>
    </source>
</evidence>
<dbReference type="PANTHER" id="PTHR48104:SF30">
    <property type="entry name" value="METACASPASE-1"/>
    <property type="match status" value="1"/>
</dbReference>
<name>A0ABT7VSN9_9GAMM</name>
<reference evidence="3" key="1">
    <citation type="submission" date="2023-06" db="EMBL/GenBank/DDBJ databases">
        <title>Uncultivated large filamentous bacteria from sulfidic sediments reveal new species and different genomic features in energy metabolism and defense.</title>
        <authorList>
            <person name="Fonseca A."/>
        </authorList>
    </citation>
    <scope>NUCLEOTIDE SEQUENCE</scope>
    <source>
        <strain evidence="3">HSG4</strain>
    </source>
</reference>
<keyword evidence="4" id="KW-1185">Reference proteome</keyword>
<dbReference type="InterPro" id="IPR050452">
    <property type="entry name" value="Metacaspase"/>
</dbReference>
<dbReference type="Pfam" id="PF00656">
    <property type="entry name" value="Peptidase_C14"/>
    <property type="match status" value="1"/>
</dbReference>
<comment type="caution">
    <text evidence="3">The sequence shown here is derived from an EMBL/GenBank/DDBJ whole genome shotgun (WGS) entry which is preliminary data.</text>
</comment>
<protein>
    <submittedName>
        <fullName evidence="3">Caspase family protein</fullName>
    </submittedName>
</protein>
<dbReference type="InterPro" id="IPR011600">
    <property type="entry name" value="Pept_C14_caspase"/>
</dbReference>
<sequence length="691" mass="77647">MNPLKIIHLLIVLLFFLFTPTSTLAVNKHALLIGIQDYSSSGISSLKGAINDITLMKGVLRERFGFQEQDFIILLDAQATHTGIEKAFTALIQRVKNDDFVYIHYSGHGSQTPDLNGDERSGLDQTWVSYGARTHTMSKDINNSDLLDDEINAWLAAIYAKTAQVIFVSDSCHSATVARGAAPTSRAAKTDNRSHPLGKKAYTKIEKSQGIRVGAARDNESAVETTPRKDGKIYGLFTWYWAKTLQQAQAGETWHDVFKRTYTPITAWRGQSPQMEGERSRQVLGGDFTPLASTVSVIDAYHNYIEIQAGYIAGVTVGSVYRLYNPQHPNPPNLPRFTITKVKAFMSYGESNEINLFKRDDLVIEESHAYPFDPIKVYLSADYPKGKDKPLLQNIQTAFKPRPNGKQLLPGYILTDDPYDTDLRLHLLRPKRKNGQPIRTAVDDALPKSFPNHPPELWILTPEQRLLNKNGLISFNNPRRGIKLLQENLNKLAKVRELKMLQSPGNKTLPITVQTTVLSPVKFCPKGAKCVHLSAHNLGLHRETGQYSWQEIDGRVLNKDDILTFTLHNESEQDYYCYLINIGVDGAIYAIFPNPEERMEDARVNAGEKRELTIKEGALMTDQVGEETIKLITSTQPIDVSLLEQSKFKRRGAKGLNPLERLLVNAVHGRRGDIPKRNDDWATGQVMFDVK</sequence>
<feature type="domain" description="Peptidase C14 caspase" evidence="1">
    <location>
        <begin position="28"/>
        <end position="275"/>
    </location>
</feature>
<dbReference type="InterPro" id="IPR025493">
    <property type="entry name" value="DUF4384"/>
</dbReference>
<accession>A0ABT7VSN9</accession>
<proteinExistence type="predicted"/>
<dbReference type="InterPro" id="IPR029030">
    <property type="entry name" value="Caspase-like_dom_sf"/>
</dbReference>
<evidence type="ECO:0000259" key="2">
    <source>
        <dbReference type="Pfam" id="PF14326"/>
    </source>
</evidence>
<dbReference type="SUPFAM" id="SSF52129">
    <property type="entry name" value="Caspase-like"/>
    <property type="match status" value="1"/>
</dbReference>
<dbReference type="Pfam" id="PF14326">
    <property type="entry name" value="DUF4384"/>
    <property type="match status" value="1"/>
</dbReference>